<dbReference type="InterPro" id="IPR023404">
    <property type="entry name" value="rSAM_horseshoe"/>
</dbReference>
<dbReference type="PANTHER" id="PTHR13932:SF5">
    <property type="entry name" value="RADICAL S-ADENOSYL METHIONINE DOMAIN-CONTAINING PROTEIN 1, MITOCHONDRIAL"/>
    <property type="match status" value="1"/>
</dbReference>
<keyword evidence="2" id="KW-0349">Heme</keyword>
<keyword evidence="2" id="KW-0004">4Fe-4S</keyword>
<dbReference type="SFLD" id="SFLDF00288">
    <property type="entry name" value="HemN-like__clustered_with_nucl"/>
    <property type="match status" value="1"/>
</dbReference>
<dbReference type="InterPro" id="IPR010723">
    <property type="entry name" value="HemN_C"/>
</dbReference>
<name>A0A212IWU2_9BACT</name>
<comment type="subcellular location">
    <subcellularLocation>
        <location evidence="2">Cytoplasm</location>
    </subcellularLocation>
</comment>
<keyword evidence="2" id="KW-0408">Iron</keyword>
<dbReference type="InterPro" id="IPR007197">
    <property type="entry name" value="rSAM"/>
</dbReference>
<comment type="similarity">
    <text evidence="1">Belongs to the anaerobic coproporphyrinogen-III oxidase family. HemW subfamily.</text>
</comment>
<dbReference type="SFLD" id="SFLDF00562">
    <property type="entry name" value="HemN-like__clustered_with_heat"/>
    <property type="match status" value="1"/>
</dbReference>
<dbReference type="GO" id="GO:0005737">
    <property type="term" value="C:cytoplasm"/>
    <property type="evidence" value="ECO:0007669"/>
    <property type="project" value="UniProtKB-SubCell"/>
</dbReference>
<dbReference type="InterPro" id="IPR006638">
    <property type="entry name" value="Elp3/MiaA/NifB-like_rSAM"/>
</dbReference>
<evidence type="ECO:0000256" key="2">
    <source>
        <dbReference type="RuleBase" id="RU364116"/>
    </source>
</evidence>
<gene>
    <name evidence="4" type="ORF">KL86DYS2_10232</name>
</gene>
<dbReference type="SFLD" id="SFLDG01065">
    <property type="entry name" value="anaerobic_coproporphyrinogen-I"/>
    <property type="match status" value="1"/>
</dbReference>
<keyword evidence="2" id="KW-0143">Chaperone</keyword>
<keyword evidence="2" id="KW-0963">Cytoplasm</keyword>
<dbReference type="RefSeq" id="WP_296946280.1">
    <property type="nucleotide sequence ID" value="NZ_LT599021.1"/>
</dbReference>
<dbReference type="GO" id="GO:0006779">
    <property type="term" value="P:porphyrin-containing compound biosynthetic process"/>
    <property type="evidence" value="ECO:0007669"/>
    <property type="project" value="InterPro"/>
</dbReference>
<dbReference type="InterPro" id="IPR004559">
    <property type="entry name" value="HemW-like"/>
</dbReference>
<sequence length="376" mass="43449">MAGIYIHVPFCKTRCIYCDFYTRTDMSPKYDYVSALCEEIKLRRNYIGDEDVKTVYFGGGTPSQLSESDFLRIFETLHHKFRIAPDAEITMEANPDDLSPQYLATLKEKLPFNRLSIGIQSFDDEELKFLKRRHSADKAKEAVRMCQSLGYDNISIDLMYGLPNQTMQIWERNLEEAIALDVQHISSYHLIYEQGTRLYRLFKMGDVKPVDEDLSVDMFSRMIEKLTAAGFDHYEISNFARHGLYSKHNSSYWLGKKYLGLGPAAHSYDGQNRSWNVASISKYIEGIRAENPNLGIEVLDENTRYNDFILTGMRTKWGVNLSDLESLFGTKMKAFCLKNARKYLDQGFLTEKDNILKLTRQGIFISDGIMSDLMWV</sequence>
<dbReference type="GO" id="GO:0004109">
    <property type="term" value="F:coproporphyrinogen oxidase activity"/>
    <property type="evidence" value="ECO:0007669"/>
    <property type="project" value="InterPro"/>
</dbReference>
<keyword evidence="2" id="KW-0479">Metal-binding</keyword>
<proteinExistence type="inferred from homology"/>
<dbReference type="Pfam" id="PF04055">
    <property type="entry name" value="Radical_SAM"/>
    <property type="match status" value="1"/>
</dbReference>
<dbReference type="Pfam" id="PF06969">
    <property type="entry name" value="HemN_C"/>
    <property type="match status" value="1"/>
</dbReference>
<keyword evidence="2" id="KW-0411">Iron-sulfur</keyword>
<dbReference type="SFLD" id="SFLDG01082">
    <property type="entry name" value="B12-binding_domain_containing"/>
    <property type="match status" value="1"/>
</dbReference>
<dbReference type="InterPro" id="IPR034505">
    <property type="entry name" value="Coproporphyrinogen-III_oxidase"/>
</dbReference>
<evidence type="ECO:0000259" key="3">
    <source>
        <dbReference type="PROSITE" id="PS51918"/>
    </source>
</evidence>
<dbReference type="GO" id="GO:0046872">
    <property type="term" value="F:metal ion binding"/>
    <property type="evidence" value="ECO:0007669"/>
    <property type="project" value="UniProtKB-UniRule"/>
</dbReference>
<evidence type="ECO:0000256" key="1">
    <source>
        <dbReference type="ARBA" id="ARBA00006100"/>
    </source>
</evidence>
<reference evidence="4" key="1">
    <citation type="submission" date="2016-04" db="EMBL/GenBank/DDBJ databases">
        <authorList>
            <person name="Evans L.H."/>
            <person name="Alamgir A."/>
            <person name="Owens N."/>
            <person name="Weber N.D."/>
            <person name="Virtaneva K."/>
            <person name="Barbian K."/>
            <person name="Babar A."/>
            <person name="Rosenke K."/>
        </authorList>
    </citation>
    <scope>NUCLEOTIDE SEQUENCE</scope>
    <source>
        <strain evidence="4">86-2</strain>
    </source>
</reference>
<dbReference type="Gene3D" id="3.80.30.20">
    <property type="entry name" value="tm_1862 like domain"/>
    <property type="match status" value="1"/>
</dbReference>
<dbReference type="PANTHER" id="PTHR13932">
    <property type="entry name" value="COPROPORPHYRINIGEN III OXIDASE"/>
    <property type="match status" value="1"/>
</dbReference>
<dbReference type="EMBL" id="FLUL01000001">
    <property type="protein sequence ID" value="SBV91701.1"/>
    <property type="molecule type" value="Genomic_DNA"/>
</dbReference>
<dbReference type="SMART" id="SM00729">
    <property type="entry name" value="Elp3"/>
    <property type="match status" value="1"/>
</dbReference>
<dbReference type="InterPro" id="IPR058240">
    <property type="entry name" value="rSAM_sf"/>
</dbReference>
<dbReference type="AlphaFoldDB" id="A0A212IWU2"/>
<accession>A0A212IWU2</accession>
<evidence type="ECO:0000313" key="4">
    <source>
        <dbReference type="EMBL" id="SBV91701.1"/>
    </source>
</evidence>
<keyword evidence="2" id="KW-0949">S-adenosyl-L-methionine</keyword>
<dbReference type="SUPFAM" id="SSF102114">
    <property type="entry name" value="Radical SAM enzymes"/>
    <property type="match status" value="1"/>
</dbReference>
<feature type="domain" description="Radical SAM core" evidence="3">
    <location>
        <begin position="1"/>
        <end position="232"/>
    </location>
</feature>
<dbReference type="PROSITE" id="PS51918">
    <property type="entry name" value="RADICAL_SAM"/>
    <property type="match status" value="1"/>
</dbReference>
<organism evidence="4">
    <name type="scientific">uncultured Dysgonomonas sp</name>
    <dbReference type="NCBI Taxonomy" id="206096"/>
    <lineage>
        <taxon>Bacteria</taxon>
        <taxon>Pseudomonadati</taxon>
        <taxon>Bacteroidota</taxon>
        <taxon>Bacteroidia</taxon>
        <taxon>Bacteroidales</taxon>
        <taxon>Dysgonomonadaceae</taxon>
        <taxon>Dysgonomonas</taxon>
        <taxon>environmental samples</taxon>
    </lineage>
</organism>
<dbReference type="SFLD" id="SFLDS00029">
    <property type="entry name" value="Radical_SAM"/>
    <property type="match status" value="1"/>
</dbReference>
<dbReference type="GO" id="GO:0051539">
    <property type="term" value="F:4 iron, 4 sulfur cluster binding"/>
    <property type="evidence" value="ECO:0007669"/>
    <property type="project" value="UniProtKB-UniRule"/>
</dbReference>
<comment type="function">
    <text evidence="2">Probably acts as a heme chaperone, transferring heme to an unknown acceptor. Binds one molecule of heme per monomer, possibly covalently. Binds 1 [4Fe-4S] cluster. The cluster is coordinated with 3 cysteines and an exchangeable S-adenosyl-L-methionine.</text>
</comment>
<dbReference type="NCBIfam" id="TIGR00539">
    <property type="entry name" value="hemN_rel"/>
    <property type="match status" value="1"/>
</dbReference>
<protein>
    <recommendedName>
        <fullName evidence="2">Heme chaperone HemW</fullName>
    </recommendedName>
</protein>
<dbReference type="CDD" id="cd01335">
    <property type="entry name" value="Radical_SAM"/>
    <property type="match status" value="1"/>
</dbReference>